<gene>
    <name evidence="1" type="ORF">ACAOBT_LOCUS36205</name>
</gene>
<reference evidence="1" key="1">
    <citation type="submission" date="2022-03" db="EMBL/GenBank/DDBJ databases">
        <authorList>
            <person name="Sayadi A."/>
        </authorList>
    </citation>
    <scope>NUCLEOTIDE SEQUENCE</scope>
</reference>
<dbReference type="AlphaFoldDB" id="A0A9P0QDG0"/>
<dbReference type="EMBL" id="CAKOFQ010009431">
    <property type="protein sequence ID" value="CAH2017739.1"/>
    <property type="molecule type" value="Genomic_DNA"/>
</dbReference>
<dbReference type="Proteomes" id="UP001152888">
    <property type="component" value="Unassembled WGS sequence"/>
</dbReference>
<accession>A0A9P0QDG0</accession>
<proteinExistence type="predicted"/>
<protein>
    <submittedName>
        <fullName evidence="1">Uncharacterized protein</fullName>
    </submittedName>
</protein>
<sequence>MQRHLLNIVVSAGAKWLPKLDFNFVILTCSIYIENRGARRISNHANIQKDASMSKAHVQDRDLNTKQNARKIKKLFR</sequence>
<name>A0A9P0QDG0_ACAOB</name>
<comment type="caution">
    <text evidence="1">The sequence shown here is derived from an EMBL/GenBank/DDBJ whole genome shotgun (WGS) entry which is preliminary data.</text>
</comment>
<organism evidence="1 2">
    <name type="scientific">Acanthoscelides obtectus</name>
    <name type="common">Bean weevil</name>
    <name type="synonym">Bruchus obtectus</name>
    <dbReference type="NCBI Taxonomy" id="200917"/>
    <lineage>
        <taxon>Eukaryota</taxon>
        <taxon>Metazoa</taxon>
        <taxon>Ecdysozoa</taxon>
        <taxon>Arthropoda</taxon>
        <taxon>Hexapoda</taxon>
        <taxon>Insecta</taxon>
        <taxon>Pterygota</taxon>
        <taxon>Neoptera</taxon>
        <taxon>Endopterygota</taxon>
        <taxon>Coleoptera</taxon>
        <taxon>Polyphaga</taxon>
        <taxon>Cucujiformia</taxon>
        <taxon>Chrysomeloidea</taxon>
        <taxon>Chrysomelidae</taxon>
        <taxon>Bruchinae</taxon>
        <taxon>Bruchini</taxon>
        <taxon>Acanthoscelides</taxon>
    </lineage>
</organism>
<evidence type="ECO:0000313" key="1">
    <source>
        <dbReference type="EMBL" id="CAH2017739.1"/>
    </source>
</evidence>
<keyword evidence="2" id="KW-1185">Reference proteome</keyword>
<evidence type="ECO:0000313" key="2">
    <source>
        <dbReference type="Proteomes" id="UP001152888"/>
    </source>
</evidence>